<proteinExistence type="predicted"/>
<dbReference type="FunFam" id="4.10.1000.10:FF:000001">
    <property type="entry name" value="zinc finger CCCH domain-containing protein 15-like"/>
    <property type="match status" value="1"/>
</dbReference>
<keyword evidence="9" id="KW-1185">Reference proteome</keyword>
<evidence type="ECO:0000259" key="7">
    <source>
        <dbReference type="PROSITE" id="PS50103"/>
    </source>
</evidence>
<dbReference type="Pfam" id="PF00642">
    <property type="entry name" value="zf-CCCH"/>
    <property type="match status" value="1"/>
</dbReference>
<name>A0A8H8A0E1_9FUNG</name>
<dbReference type="Proteomes" id="UP000673691">
    <property type="component" value="Unassembled WGS sequence"/>
</dbReference>
<evidence type="ECO:0000256" key="3">
    <source>
        <dbReference type="ARBA" id="ARBA00022771"/>
    </source>
</evidence>
<dbReference type="PROSITE" id="PS50103">
    <property type="entry name" value="ZF_C3H1"/>
    <property type="match status" value="2"/>
</dbReference>
<keyword evidence="1 5" id="KW-0479">Metal-binding</keyword>
<dbReference type="AlphaFoldDB" id="A0A8H8A0E1"/>
<dbReference type="SUPFAM" id="SSF90229">
    <property type="entry name" value="CCCH zinc finger"/>
    <property type="match status" value="1"/>
</dbReference>
<feature type="zinc finger region" description="C3H1-type" evidence="5">
    <location>
        <begin position="244"/>
        <end position="275"/>
    </location>
</feature>
<evidence type="ECO:0000256" key="5">
    <source>
        <dbReference type="PROSITE-ProRule" id="PRU00723"/>
    </source>
</evidence>
<keyword evidence="4 5" id="KW-0862">Zinc</keyword>
<evidence type="ECO:0000256" key="1">
    <source>
        <dbReference type="ARBA" id="ARBA00022723"/>
    </source>
</evidence>
<reference evidence="8 9" key="1">
    <citation type="journal article" name="Sci. Rep.">
        <title>Genome-scale phylogenetic analyses confirm Olpidium as the closest living zoosporic fungus to the non-flagellated, terrestrial fungi.</title>
        <authorList>
            <person name="Chang Y."/>
            <person name="Rochon D."/>
            <person name="Sekimoto S."/>
            <person name="Wang Y."/>
            <person name="Chovatia M."/>
            <person name="Sandor L."/>
            <person name="Salamov A."/>
            <person name="Grigoriev I.V."/>
            <person name="Stajich J.E."/>
            <person name="Spatafora J.W."/>
        </authorList>
    </citation>
    <scope>NUCLEOTIDE SEQUENCE [LARGE SCALE GENOMIC DNA]</scope>
    <source>
        <strain evidence="8">S191</strain>
    </source>
</reference>
<dbReference type="PANTHER" id="PTHR12547:SF18">
    <property type="entry name" value="PROTEIN TIS11"/>
    <property type="match status" value="1"/>
</dbReference>
<comment type="caution">
    <text evidence="8">The sequence shown here is derived from an EMBL/GenBank/DDBJ whole genome shotgun (WGS) entry which is preliminary data.</text>
</comment>
<evidence type="ECO:0000313" key="8">
    <source>
        <dbReference type="EMBL" id="KAG5462702.1"/>
    </source>
</evidence>
<sequence length="410" mass="44726">WAHFTQSRGHLSASTLSSGSTTSSSAIIAPDYFGHPCSRPTFSFAVSGQSGCIDDQKVQLADSLVGLPFRIAEEFSATQRDLAGSLVAQRGGAAVPFACPQGSKNPVGITTAVAAPDASVSGRLADICPSVPLQQQLHVLQLSGMKQQSRTSSLCRGRGLENLRINTTAARRYPHLPTPPLAFGTPLGTVPAAIVTVQEAHAHQRQCSWSSITSNGRTVTPLTSPVTASVSASPTGKDPKKLSLYKTELCRSFEETGTCRHVFYSAKCQFAHGPEELRMIERHPKHKSVVRTTADALILRLVDWRNNCWRNFDQLEQMCKTFWEKGSCPYGQRCCLGFRCGEYGVSQKPRDAERRWFVLHLLLVACKVMHVRAGSDWHCLRGICSSQIAQAKSGNLVCRCPASTLRRTMP</sequence>
<dbReference type="Gene3D" id="4.10.1000.10">
    <property type="entry name" value="Zinc finger, CCCH-type"/>
    <property type="match status" value="1"/>
</dbReference>
<evidence type="ECO:0000256" key="6">
    <source>
        <dbReference type="SAM" id="MobiDB-lite"/>
    </source>
</evidence>
<dbReference type="EMBL" id="JAEFCI010001753">
    <property type="protein sequence ID" value="KAG5462702.1"/>
    <property type="molecule type" value="Genomic_DNA"/>
</dbReference>
<feature type="compositionally biased region" description="Low complexity" evidence="6">
    <location>
        <begin position="11"/>
        <end position="23"/>
    </location>
</feature>
<accession>A0A8H8A0E1</accession>
<keyword evidence="2" id="KW-0677">Repeat</keyword>
<feature type="zinc finger region" description="C3H1-type" evidence="5">
    <location>
        <begin position="313"/>
        <end position="334"/>
    </location>
</feature>
<dbReference type="InterPro" id="IPR045877">
    <property type="entry name" value="ZFP36-like"/>
</dbReference>
<protein>
    <recommendedName>
        <fullName evidence="7">C3H1-type domain-containing protein</fullName>
    </recommendedName>
</protein>
<feature type="domain" description="C3H1-type" evidence="7">
    <location>
        <begin position="313"/>
        <end position="334"/>
    </location>
</feature>
<dbReference type="GO" id="GO:0003729">
    <property type="term" value="F:mRNA binding"/>
    <property type="evidence" value="ECO:0007669"/>
    <property type="project" value="InterPro"/>
</dbReference>
<dbReference type="OrthoDB" id="410307at2759"/>
<organism evidence="8 9">
    <name type="scientific">Olpidium bornovanus</name>
    <dbReference type="NCBI Taxonomy" id="278681"/>
    <lineage>
        <taxon>Eukaryota</taxon>
        <taxon>Fungi</taxon>
        <taxon>Fungi incertae sedis</taxon>
        <taxon>Olpidiomycota</taxon>
        <taxon>Olpidiomycotina</taxon>
        <taxon>Olpidiomycetes</taxon>
        <taxon>Olpidiales</taxon>
        <taxon>Olpidiaceae</taxon>
        <taxon>Olpidium</taxon>
    </lineage>
</organism>
<dbReference type="InterPro" id="IPR036855">
    <property type="entry name" value="Znf_CCCH_sf"/>
</dbReference>
<feature type="domain" description="C3H1-type" evidence="7">
    <location>
        <begin position="244"/>
        <end position="275"/>
    </location>
</feature>
<evidence type="ECO:0000256" key="2">
    <source>
        <dbReference type="ARBA" id="ARBA00022737"/>
    </source>
</evidence>
<dbReference type="PANTHER" id="PTHR12547">
    <property type="entry name" value="CCCH ZINC FINGER/TIS11-RELATED"/>
    <property type="match status" value="1"/>
</dbReference>
<feature type="region of interest" description="Disordered" evidence="6">
    <location>
        <begin position="1"/>
        <end position="23"/>
    </location>
</feature>
<dbReference type="SMART" id="SM00356">
    <property type="entry name" value="ZnF_C3H1"/>
    <property type="match status" value="2"/>
</dbReference>
<keyword evidence="3 5" id="KW-0863">Zinc-finger</keyword>
<feature type="non-terminal residue" evidence="8">
    <location>
        <position position="1"/>
    </location>
</feature>
<dbReference type="GO" id="GO:0008270">
    <property type="term" value="F:zinc ion binding"/>
    <property type="evidence" value="ECO:0007669"/>
    <property type="project" value="UniProtKB-KW"/>
</dbReference>
<dbReference type="InterPro" id="IPR000571">
    <property type="entry name" value="Znf_CCCH"/>
</dbReference>
<evidence type="ECO:0000256" key="4">
    <source>
        <dbReference type="ARBA" id="ARBA00022833"/>
    </source>
</evidence>
<gene>
    <name evidence="8" type="ORF">BJ554DRAFT_3971</name>
</gene>
<evidence type="ECO:0000313" key="9">
    <source>
        <dbReference type="Proteomes" id="UP000673691"/>
    </source>
</evidence>